<evidence type="ECO:0000313" key="2">
    <source>
        <dbReference type="Proteomes" id="UP001189429"/>
    </source>
</evidence>
<keyword evidence="2" id="KW-1185">Reference proteome</keyword>
<feature type="non-terminal residue" evidence="1">
    <location>
        <position position="104"/>
    </location>
</feature>
<dbReference type="EMBL" id="CAUYUJ010017818">
    <property type="protein sequence ID" value="CAK0878160.1"/>
    <property type="molecule type" value="Genomic_DNA"/>
</dbReference>
<protein>
    <recommendedName>
        <fullName evidence="3">DNA-directed RNA polymerase</fullName>
    </recommendedName>
</protein>
<proteinExistence type="predicted"/>
<sequence length="104" mass="11429">EPMSSMTVQRAFFTMRDMVRYAIVDSGATRSMSGVNLVGYLQEQVLLALGSDEIKYHESEPGDCLRFALVPTSSPTLLGLDYLKAAAADITHDGLLVYSDSHRE</sequence>
<organism evidence="1 2">
    <name type="scientific">Prorocentrum cordatum</name>
    <dbReference type="NCBI Taxonomy" id="2364126"/>
    <lineage>
        <taxon>Eukaryota</taxon>
        <taxon>Sar</taxon>
        <taxon>Alveolata</taxon>
        <taxon>Dinophyceae</taxon>
        <taxon>Prorocentrales</taxon>
        <taxon>Prorocentraceae</taxon>
        <taxon>Prorocentrum</taxon>
    </lineage>
</organism>
<accession>A0ABN9VX04</accession>
<gene>
    <name evidence="1" type="ORF">PCOR1329_LOCUS62013</name>
</gene>
<comment type="caution">
    <text evidence="1">The sequence shown here is derived from an EMBL/GenBank/DDBJ whole genome shotgun (WGS) entry which is preliminary data.</text>
</comment>
<feature type="non-terminal residue" evidence="1">
    <location>
        <position position="1"/>
    </location>
</feature>
<reference evidence="1" key="1">
    <citation type="submission" date="2023-10" db="EMBL/GenBank/DDBJ databases">
        <authorList>
            <person name="Chen Y."/>
            <person name="Shah S."/>
            <person name="Dougan E. K."/>
            <person name="Thang M."/>
            <person name="Chan C."/>
        </authorList>
    </citation>
    <scope>NUCLEOTIDE SEQUENCE [LARGE SCALE GENOMIC DNA]</scope>
</reference>
<name>A0ABN9VX04_9DINO</name>
<evidence type="ECO:0008006" key="3">
    <source>
        <dbReference type="Google" id="ProtNLM"/>
    </source>
</evidence>
<evidence type="ECO:0000313" key="1">
    <source>
        <dbReference type="EMBL" id="CAK0878160.1"/>
    </source>
</evidence>
<dbReference type="Proteomes" id="UP001189429">
    <property type="component" value="Unassembled WGS sequence"/>
</dbReference>